<sequence>METFMLNILQEAIDRARVFEMIFSYELALCGPAVIYNTLLKSLNQSSLEFANTHAGT</sequence>
<dbReference type="AlphaFoldDB" id="A0A9N9BCY3"/>
<organism evidence="1 2">
    <name type="scientific">Racocetra fulgida</name>
    <dbReference type="NCBI Taxonomy" id="60492"/>
    <lineage>
        <taxon>Eukaryota</taxon>
        <taxon>Fungi</taxon>
        <taxon>Fungi incertae sedis</taxon>
        <taxon>Mucoromycota</taxon>
        <taxon>Glomeromycotina</taxon>
        <taxon>Glomeromycetes</taxon>
        <taxon>Diversisporales</taxon>
        <taxon>Gigasporaceae</taxon>
        <taxon>Racocetra</taxon>
    </lineage>
</organism>
<comment type="caution">
    <text evidence="1">The sequence shown here is derived from an EMBL/GenBank/DDBJ whole genome shotgun (WGS) entry which is preliminary data.</text>
</comment>
<dbReference type="Proteomes" id="UP000789396">
    <property type="component" value="Unassembled WGS sequence"/>
</dbReference>
<accession>A0A9N9BCY3</accession>
<name>A0A9N9BCY3_9GLOM</name>
<gene>
    <name evidence="1" type="ORF">RFULGI_LOCUS5178</name>
</gene>
<feature type="non-terminal residue" evidence="1">
    <location>
        <position position="1"/>
    </location>
</feature>
<protein>
    <submittedName>
        <fullName evidence="1">14191_t:CDS:1</fullName>
    </submittedName>
</protein>
<evidence type="ECO:0000313" key="1">
    <source>
        <dbReference type="EMBL" id="CAG8563931.1"/>
    </source>
</evidence>
<proteinExistence type="predicted"/>
<evidence type="ECO:0000313" key="2">
    <source>
        <dbReference type="Proteomes" id="UP000789396"/>
    </source>
</evidence>
<keyword evidence="2" id="KW-1185">Reference proteome</keyword>
<dbReference type="EMBL" id="CAJVPZ010005655">
    <property type="protein sequence ID" value="CAG8563931.1"/>
    <property type="molecule type" value="Genomic_DNA"/>
</dbReference>
<reference evidence="1" key="1">
    <citation type="submission" date="2021-06" db="EMBL/GenBank/DDBJ databases">
        <authorList>
            <person name="Kallberg Y."/>
            <person name="Tangrot J."/>
            <person name="Rosling A."/>
        </authorList>
    </citation>
    <scope>NUCLEOTIDE SEQUENCE</scope>
    <source>
        <strain evidence="1">IN212</strain>
    </source>
</reference>